<dbReference type="Gene3D" id="1.10.3720.10">
    <property type="entry name" value="MetI-like"/>
    <property type="match status" value="1"/>
</dbReference>
<feature type="domain" description="ABC transmembrane type-1" evidence="8">
    <location>
        <begin position="58"/>
        <end position="242"/>
    </location>
</feature>
<dbReference type="AlphaFoldDB" id="A0A1G5RSM4"/>
<dbReference type="PANTHER" id="PTHR30151">
    <property type="entry name" value="ALKANE SULFONATE ABC TRANSPORTER-RELATED, MEMBRANE SUBUNIT"/>
    <property type="match status" value="1"/>
</dbReference>
<evidence type="ECO:0000256" key="7">
    <source>
        <dbReference type="RuleBase" id="RU363032"/>
    </source>
</evidence>
<proteinExistence type="inferred from homology"/>
<evidence type="ECO:0000256" key="4">
    <source>
        <dbReference type="ARBA" id="ARBA00022692"/>
    </source>
</evidence>
<dbReference type="EMBL" id="FMWK01000002">
    <property type="protein sequence ID" value="SCZ77095.1"/>
    <property type="molecule type" value="Genomic_DNA"/>
</dbReference>
<dbReference type="GO" id="GO:0005886">
    <property type="term" value="C:plasma membrane"/>
    <property type="evidence" value="ECO:0007669"/>
    <property type="project" value="UniProtKB-SubCell"/>
</dbReference>
<organism evidence="9 10">
    <name type="scientific">Pseudobutyrivibrio xylanivorans</name>
    <dbReference type="NCBI Taxonomy" id="185007"/>
    <lineage>
        <taxon>Bacteria</taxon>
        <taxon>Bacillati</taxon>
        <taxon>Bacillota</taxon>
        <taxon>Clostridia</taxon>
        <taxon>Lachnospirales</taxon>
        <taxon>Lachnospiraceae</taxon>
        <taxon>Pseudobutyrivibrio</taxon>
    </lineage>
</organism>
<evidence type="ECO:0000313" key="10">
    <source>
        <dbReference type="Proteomes" id="UP000199428"/>
    </source>
</evidence>
<reference evidence="9 10" key="1">
    <citation type="submission" date="2016-10" db="EMBL/GenBank/DDBJ databases">
        <authorList>
            <person name="de Groot N.N."/>
        </authorList>
    </citation>
    <scope>NUCLEOTIDE SEQUENCE [LARGE SCALE GENOMIC DNA]</scope>
    <source>
        <strain evidence="9 10">DSM 10317</strain>
    </source>
</reference>
<dbReference type="PANTHER" id="PTHR30151:SF0">
    <property type="entry name" value="ABC TRANSPORTER PERMEASE PROTEIN MJ0413-RELATED"/>
    <property type="match status" value="1"/>
</dbReference>
<dbReference type="CDD" id="cd06261">
    <property type="entry name" value="TM_PBP2"/>
    <property type="match status" value="1"/>
</dbReference>
<feature type="transmembrane region" description="Helical" evidence="7">
    <location>
        <begin position="92"/>
        <end position="117"/>
    </location>
</feature>
<dbReference type="RefSeq" id="WP_090161105.1">
    <property type="nucleotide sequence ID" value="NZ_FMWK01000002.1"/>
</dbReference>
<dbReference type="SUPFAM" id="SSF161098">
    <property type="entry name" value="MetI-like"/>
    <property type="match status" value="1"/>
</dbReference>
<comment type="similarity">
    <text evidence="7">Belongs to the binding-protein-dependent transport system permease family.</text>
</comment>
<keyword evidence="6 7" id="KW-0472">Membrane</keyword>
<accession>A0A1G5RSM4</accession>
<evidence type="ECO:0000256" key="1">
    <source>
        <dbReference type="ARBA" id="ARBA00004651"/>
    </source>
</evidence>
<evidence type="ECO:0000256" key="3">
    <source>
        <dbReference type="ARBA" id="ARBA00022475"/>
    </source>
</evidence>
<feature type="transmembrane region" description="Helical" evidence="7">
    <location>
        <begin position="69"/>
        <end position="86"/>
    </location>
</feature>
<name>A0A1G5RSM4_PSEXY</name>
<keyword evidence="2 7" id="KW-0813">Transport</keyword>
<comment type="subcellular location">
    <subcellularLocation>
        <location evidence="1 7">Cell membrane</location>
        <topology evidence="1 7">Multi-pass membrane protein</topology>
    </subcellularLocation>
</comment>
<feature type="transmembrane region" description="Helical" evidence="7">
    <location>
        <begin position="30"/>
        <end position="49"/>
    </location>
</feature>
<feature type="transmembrane region" description="Helical" evidence="7">
    <location>
        <begin position="187"/>
        <end position="208"/>
    </location>
</feature>
<dbReference type="InterPro" id="IPR000515">
    <property type="entry name" value="MetI-like"/>
</dbReference>
<dbReference type="GO" id="GO:0042918">
    <property type="term" value="P:alkanesulfonate transmembrane transport"/>
    <property type="evidence" value="ECO:0007669"/>
    <property type="project" value="UniProtKB-ARBA"/>
</dbReference>
<dbReference type="InterPro" id="IPR035906">
    <property type="entry name" value="MetI-like_sf"/>
</dbReference>
<keyword evidence="4 7" id="KW-0812">Transmembrane</keyword>
<gene>
    <name evidence="9" type="ORF">SAMN02910350_00603</name>
</gene>
<evidence type="ECO:0000256" key="5">
    <source>
        <dbReference type="ARBA" id="ARBA00022989"/>
    </source>
</evidence>
<dbReference type="FunFam" id="1.10.3720.10:FF:000003">
    <property type="entry name" value="Aliphatic sulfonate ABC transporter permease"/>
    <property type="match status" value="1"/>
</dbReference>
<dbReference type="Pfam" id="PF00528">
    <property type="entry name" value="BPD_transp_1"/>
    <property type="match status" value="1"/>
</dbReference>
<evidence type="ECO:0000313" key="9">
    <source>
        <dbReference type="EMBL" id="SCZ77095.1"/>
    </source>
</evidence>
<keyword evidence="5 7" id="KW-1133">Transmembrane helix</keyword>
<keyword evidence="3" id="KW-1003">Cell membrane</keyword>
<sequence>MVRTKDFLVSIIFPLTIVVAWFYATTVKGISGAILPEISEVIATFKSLAEKGSIQQDVIASLIRVLKGYFLAVSIGVIVGALSGMNKFVKTLIIPVATAIRQVPIIAWIPLIILWCGIGEESKVVVIVVAATFPIMVNTMSGVASTPDSLLEVAHLYKLSKWEAFLKVYMPNALPNILVGLKLGMGASWMAVVAAEMLGATSGIGYRLNDARSMLKSDQVILCIIIIGAIGILSDLILSYIFKKITPWENKR</sequence>
<evidence type="ECO:0000256" key="6">
    <source>
        <dbReference type="ARBA" id="ARBA00023136"/>
    </source>
</evidence>
<dbReference type="Proteomes" id="UP000199428">
    <property type="component" value="Unassembled WGS sequence"/>
</dbReference>
<evidence type="ECO:0000256" key="2">
    <source>
        <dbReference type="ARBA" id="ARBA00022448"/>
    </source>
</evidence>
<feature type="transmembrane region" description="Helical" evidence="7">
    <location>
        <begin position="124"/>
        <end position="144"/>
    </location>
</feature>
<protein>
    <submittedName>
        <fullName evidence="9">Sulfonate transport system permease protein</fullName>
    </submittedName>
</protein>
<feature type="transmembrane region" description="Helical" evidence="7">
    <location>
        <begin position="7"/>
        <end position="24"/>
    </location>
</feature>
<feature type="transmembrane region" description="Helical" evidence="7">
    <location>
        <begin position="220"/>
        <end position="242"/>
    </location>
</feature>
<dbReference type="PROSITE" id="PS50928">
    <property type="entry name" value="ABC_TM1"/>
    <property type="match status" value="1"/>
</dbReference>
<evidence type="ECO:0000259" key="8">
    <source>
        <dbReference type="PROSITE" id="PS50928"/>
    </source>
</evidence>